<dbReference type="Gene3D" id="2.150.10.10">
    <property type="entry name" value="Serralysin-like metalloprotease, C-terminal"/>
    <property type="match status" value="2"/>
</dbReference>
<dbReference type="InterPro" id="IPR018511">
    <property type="entry name" value="Hemolysin-typ_Ca-bd_CS"/>
</dbReference>
<dbReference type="RefSeq" id="WP_005371035.1">
    <property type="nucleotide sequence ID" value="NZ_CM001475.1"/>
</dbReference>
<keyword evidence="1" id="KW-0106">Calcium</keyword>
<name>H8GKW7_METAL</name>
<dbReference type="GO" id="GO:0005509">
    <property type="term" value="F:calcium ion binding"/>
    <property type="evidence" value="ECO:0007669"/>
    <property type="project" value="InterPro"/>
</dbReference>
<dbReference type="PRINTS" id="PR00313">
    <property type="entry name" value="CABNDNGRPT"/>
</dbReference>
<evidence type="ECO:0000259" key="2">
    <source>
        <dbReference type="Pfam" id="PF14252"/>
    </source>
</evidence>
<feature type="domain" description="DUF4347" evidence="2">
    <location>
        <begin position="5"/>
        <end position="153"/>
    </location>
</feature>
<gene>
    <name evidence="3" type="ORF">Metal_1505</name>
</gene>
<dbReference type="InterPro" id="IPR001343">
    <property type="entry name" value="Hemolysn_Ca-bd"/>
</dbReference>
<dbReference type="Pfam" id="PF00353">
    <property type="entry name" value="HemolysinCabind"/>
    <property type="match status" value="2"/>
</dbReference>
<evidence type="ECO:0000313" key="4">
    <source>
        <dbReference type="Proteomes" id="UP000005090"/>
    </source>
</evidence>
<dbReference type="STRING" id="686340.Metal_1505"/>
<dbReference type="InterPro" id="IPR011049">
    <property type="entry name" value="Serralysin-like_metalloprot_C"/>
</dbReference>
<organism evidence="3 4">
    <name type="scientific">Methylomicrobium album BG8</name>
    <dbReference type="NCBI Taxonomy" id="686340"/>
    <lineage>
        <taxon>Bacteria</taxon>
        <taxon>Pseudomonadati</taxon>
        <taxon>Pseudomonadota</taxon>
        <taxon>Gammaproteobacteria</taxon>
        <taxon>Methylococcales</taxon>
        <taxon>Methylococcaceae</taxon>
        <taxon>Methylomicrobium</taxon>
    </lineage>
</organism>
<dbReference type="InterPro" id="IPR025592">
    <property type="entry name" value="DUF4347"/>
</dbReference>
<dbReference type="SUPFAM" id="SSF51120">
    <property type="entry name" value="beta-Roll"/>
    <property type="match status" value="1"/>
</dbReference>
<sequence>MSLRIAFIDARIGNYQALIAALPDGVDAIVLDPNRDGLEQIAQALQNRPALDAIDIVSHGSPGSLTLGAGVLNGGNLADHAAQLAEIGSHLTVGGDLLLYGCDVALGDAGQAFIERLAQLTGADVAASTDLTGAAGLGGDWRLEAATGPLETASLALPYDGLLLNVSGTDGNDTLTGTDGDDVLTGGLGDDLLQGGLGNDIAVFTGNLADYRIAAFGDGSLQVRDQNPADGDEGTDTLFGIQTLRFADRDIGVAGVGNEFQVNTTTASDQWYPAVAALHDGGYLVTWESSGQDGSGTGIYGQRYAANGSTVGGEFRVNTTTASDQQYPAVAALNDGGYLVTWQSWNQDGSDIYGQRYAANGSTVGGEFQANTTTTNNQDTPAVAALDDGGYLVIWQSIQNGSDYDIYGQRYDAGGSAQDVEFRVNTTTASDQTYPAVAALNDGGFLVTWTSYGQDGSGWGIYGQRYDADGNALGGEFQVNTTTADSQYDPAVAALNDGGYLVTWISYGQDGSDRGIYGQRYDVDGQPVGSLKLIGSPKNDSLSIAADTALPVMLLGEAGNDILSGGGGNDRLLGGPGEDIAQYAGNRADYQFSLDPQGHVTVRDTHMADGDEGTDTLLDDLTLRFADGDYVATPQIRGGEFQVNTTTASDQWYPAVAALNDGGFLVTWQSFGTRMAVATASTASATTPTATLWAASFRSTPPRPTIKSIPPSPR</sequence>
<dbReference type="PROSITE" id="PS00330">
    <property type="entry name" value="HEMOLYSIN_CALCIUM"/>
    <property type="match status" value="3"/>
</dbReference>
<dbReference type="AlphaFoldDB" id="H8GKW7"/>
<evidence type="ECO:0000313" key="3">
    <source>
        <dbReference type="EMBL" id="EIC29289.1"/>
    </source>
</evidence>
<dbReference type="Pfam" id="PF14252">
    <property type="entry name" value="DUF4347"/>
    <property type="match status" value="1"/>
</dbReference>
<evidence type="ECO:0000256" key="1">
    <source>
        <dbReference type="ARBA" id="ARBA00022837"/>
    </source>
</evidence>
<dbReference type="HOGENOM" id="CLU_386760_0_0_6"/>
<reference evidence="3 4" key="1">
    <citation type="journal article" date="2013" name="Genome Announc.">
        <title>Genome Sequence of the Obligate Gammaproteobacterial Methanotroph Methylomicrobium album Strain BG8.</title>
        <authorList>
            <person name="Kits K.D."/>
            <person name="Kalyuzhnaya M.G."/>
            <person name="Klotz M.G."/>
            <person name="Jetten M.S."/>
            <person name="Op den Camp H.J."/>
            <person name="Vuilleumier S."/>
            <person name="Bringel F."/>
            <person name="Dispirito A.A."/>
            <person name="Murrell J.C."/>
            <person name="Bruce D."/>
            <person name="Cheng J.F."/>
            <person name="Copeland A."/>
            <person name="Goodwin L."/>
            <person name="Hauser L."/>
            <person name="Lajus A."/>
            <person name="Land M.L."/>
            <person name="Lapidus A."/>
            <person name="Lucas S."/>
            <person name="Medigue C."/>
            <person name="Pitluck S."/>
            <person name="Woyke T."/>
            <person name="Zeytun A."/>
            <person name="Stein L.Y."/>
        </authorList>
    </citation>
    <scope>NUCLEOTIDE SEQUENCE [LARGE SCALE GENOMIC DNA]</scope>
    <source>
        <strain evidence="3 4">BG8</strain>
    </source>
</reference>
<keyword evidence="4" id="KW-1185">Reference proteome</keyword>
<dbReference type="EMBL" id="CM001475">
    <property type="protein sequence ID" value="EIC29289.1"/>
    <property type="molecule type" value="Genomic_DNA"/>
</dbReference>
<protein>
    <submittedName>
        <fullName evidence="3">Putative calcium-binding protein</fullName>
    </submittedName>
</protein>
<dbReference type="eggNOG" id="COG2931">
    <property type="taxonomic scope" value="Bacteria"/>
</dbReference>
<proteinExistence type="predicted"/>
<accession>H8GKW7</accession>
<dbReference type="Proteomes" id="UP000005090">
    <property type="component" value="Chromosome"/>
</dbReference>